<evidence type="ECO:0000256" key="1">
    <source>
        <dbReference type="ARBA" id="ARBA00009249"/>
    </source>
</evidence>
<dbReference type="HAMAP" id="MF_00272">
    <property type="entry name" value="GcvH"/>
    <property type="match status" value="1"/>
</dbReference>
<dbReference type="InterPro" id="IPR033753">
    <property type="entry name" value="GCV_H/Fam206"/>
</dbReference>
<proteinExistence type="inferred from homology"/>
<dbReference type="InterPro" id="IPR011053">
    <property type="entry name" value="Single_hybrid_motif"/>
</dbReference>
<protein>
    <recommendedName>
        <fullName evidence="3">Glycine cleavage system H protein</fullName>
    </recommendedName>
</protein>
<dbReference type="PROSITE" id="PS00189">
    <property type="entry name" value="LIPOYL"/>
    <property type="match status" value="1"/>
</dbReference>
<feature type="modified residue" description="N6-lipoyllysine" evidence="3 4">
    <location>
        <position position="64"/>
    </location>
</feature>
<evidence type="ECO:0000259" key="5">
    <source>
        <dbReference type="PROSITE" id="PS50968"/>
    </source>
</evidence>
<accession>A0A2U1ZS75</accession>
<name>A0A2U1ZS75_9MICO</name>
<dbReference type="PANTHER" id="PTHR11715:SF3">
    <property type="entry name" value="GLYCINE CLEAVAGE SYSTEM H PROTEIN-RELATED"/>
    <property type="match status" value="1"/>
</dbReference>
<evidence type="ECO:0000313" key="7">
    <source>
        <dbReference type="Proteomes" id="UP000245166"/>
    </source>
</evidence>
<organism evidence="6 7">
    <name type="scientific">Serinibacter arcticus</name>
    <dbReference type="NCBI Taxonomy" id="1655435"/>
    <lineage>
        <taxon>Bacteria</taxon>
        <taxon>Bacillati</taxon>
        <taxon>Actinomycetota</taxon>
        <taxon>Actinomycetes</taxon>
        <taxon>Micrococcales</taxon>
        <taxon>Beutenbergiaceae</taxon>
        <taxon>Serinibacter</taxon>
    </lineage>
</organism>
<evidence type="ECO:0000256" key="3">
    <source>
        <dbReference type="HAMAP-Rule" id="MF_00272"/>
    </source>
</evidence>
<dbReference type="InterPro" id="IPR003016">
    <property type="entry name" value="2-oxoA_DH_lipoyl-BS"/>
</dbReference>
<reference evidence="6 7" key="1">
    <citation type="submission" date="2018-03" db="EMBL/GenBank/DDBJ databases">
        <title>Genome assembly of novel Miniimonas species PCH200.</title>
        <authorList>
            <person name="Thakur V."/>
            <person name="Kumar V."/>
            <person name="Singh D."/>
        </authorList>
    </citation>
    <scope>NUCLEOTIDE SEQUENCE [LARGE SCALE GENOMIC DNA]</scope>
    <source>
        <strain evidence="6 7">PCH200</strain>
    </source>
</reference>
<dbReference type="RefSeq" id="WP_109228222.1">
    <property type="nucleotide sequence ID" value="NZ_PYHR01000002.1"/>
</dbReference>
<evidence type="ECO:0000313" key="6">
    <source>
        <dbReference type="EMBL" id="PWD49839.1"/>
    </source>
</evidence>
<dbReference type="Pfam" id="PF01597">
    <property type="entry name" value="GCV_H"/>
    <property type="match status" value="1"/>
</dbReference>
<evidence type="ECO:0000256" key="2">
    <source>
        <dbReference type="ARBA" id="ARBA00022823"/>
    </source>
</evidence>
<dbReference type="GO" id="GO:0005960">
    <property type="term" value="C:glycine cleavage complex"/>
    <property type="evidence" value="ECO:0007669"/>
    <property type="project" value="InterPro"/>
</dbReference>
<comment type="caution">
    <text evidence="6">The sequence shown here is derived from an EMBL/GenBank/DDBJ whole genome shotgun (WGS) entry which is preliminary data.</text>
</comment>
<dbReference type="NCBIfam" id="NF002270">
    <property type="entry name" value="PRK01202.1"/>
    <property type="match status" value="1"/>
</dbReference>
<comment type="subunit">
    <text evidence="3">The glycine cleavage system is composed of four proteins: P, T, L and H.</text>
</comment>
<dbReference type="GO" id="GO:0019464">
    <property type="term" value="P:glycine decarboxylation via glycine cleavage system"/>
    <property type="evidence" value="ECO:0007669"/>
    <property type="project" value="UniProtKB-UniRule"/>
</dbReference>
<dbReference type="Gene3D" id="2.40.50.100">
    <property type="match status" value="1"/>
</dbReference>
<gene>
    <name evidence="3 6" type="primary">gcvH</name>
    <name evidence="6" type="ORF">C8046_03195</name>
</gene>
<comment type="similarity">
    <text evidence="1 3">Belongs to the GcvH family.</text>
</comment>
<dbReference type="PANTHER" id="PTHR11715">
    <property type="entry name" value="GLYCINE CLEAVAGE SYSTEM H PROTEIN"/>
    <property type="match status" value="1"/>
</dbReference>
<dbReference type="GO" id="GO:0009249">
    <property type="term" value="P:protein lipoylation"/>
    <property type="evidence" value="ECO:0007669"/>
    <property type="project" value="TreeGrafter"/>
</dbReference>
<dbReference type="OrthoDB" id="9796712at2"/>
<feature type="domain" description="Lipoyl-binding" evidence="5">
    <location>
        <begin position="23"/>
        <end position="105"/>
    </location>
</feature>
<keyword evidence="2 3" id="KW-0450">Lipoyl</keyword>
<comment type="function">
    <text evidence="3">The glycine cleavage system catalyzes the degradation of glycine. The H protein shuttles the methylamine group of glycine from the P protein to the T protein.</text>
</comment>
<dbReference type="AlphaFoldDB" id="A0A2U1ZS75"/>
<dbReference type="GO" id="GO:0005829">
    <property type="term" value="C:cytosol"/>
    <property type="evidence" value="ECO:0007669"/>
    <property type="project" value="TreeGrafter"/>
</dbReference>
<dbReference type="CDD" id="cd06848">
    <property type="entry name" value="GCS_H"/>
    <property type="match status" value="1"/>
</dbReference>
<dbReference type="SUPFAM" id="SSF51230">
    <property type="entry name" value="Single hybrid motif"/>
    <property type="match status" value="1"/>
</dbReference>
<comment type="cofactor">
    <cofactor evidence="3">
        <name>(R)-lipoate</name>
        <dbReference type="ChEBI" id="CHEBI:83088"/>
    </cofactor>
    <text evidence="3">Binds 1 lipoyl cofactor covalently.</text>
</comment>
<dbReference type="EMBL" id="PYHR01000002">
    <property type="protein sequence ID" value="PWD49839.1"/>
    <property type="molecule type" value="Genomic_DNA"/>
</dbReference>
<keyword evidence="7" id="KW-1185">Reference proteome</keyword>
<sequence>MTTLPQDLSFTPEHEWVSLDGDVATVGITAYAAEQLGDVVYVALPAVGTEITSGAVCGEVESHKSVSELFAPLTGTVVEVNESLEGEPELAGTEPFGQGWLFRLQVAEPDVSHLLDAGAYAAHVDALS</sequence>
<dbReference type="Proteomes" id="UP000245166">
    <property type="component" value="Unassembled WGS sequence"/>
</dbReference>
<dbReference type="InterPro" id="IPR002930">
    <property type="entry name" value="GCV_H"/>
</dbReference>
<dbReference type="PROSITE" id="PS50968">
    <property type="entry name" value="BIOTINYL_LIPOYL"/>
    <property type="match status" value="1"/>
</dbReference>
<dbReference type="InterPro" id="IPR017453">
    <property type="entry name" value="GCV_H_sub"/>
</dbReference>
<dbReference type="InterPro" id="IPR000089">
    <property type="entry name" value="Biotin_lipoyl"/>
</dbReference>
<evidence type="ECO:0000256" key="4">
    <source>
        <dbReference type="PIRSR" id="PIRSR617453-50"/>
    </source>
</evidence>
<dbReference type="NCBIfam" id="TIGR00527">
    <property type="entry name" value="gcvH"/>
    <property type="match status" value="1"/>
</dbReference>